<dbReference type="SMART" id="SM00943">
    <property type="entry name" value="Prim-Pol"/>
    <property type="match status" value="1"/>
</dbReference>
<sequence length="707" mass="76069">MASNGKAAQEYARRFGWAVFPCHSIVEGRCTCGKADCGSPGKHPRTAHGVKDASSDLKQIAAWWAEWPDANIAIACGAVSGGLVVLDVDTGHAGDESLDDLVTEYGPLPETPEVLTGGGGRHLYFRSEQRIPNLVGQLGRGLDLRGDGGYVIAPKSGHISGREYLWEESSRPTDLKLAELPAFVAALAVRGQGNAPRIDRVDPDGILGGIPAGKRHAELYAYACRLRTLNLKHSEAVILVSEAAARCKPAYTDEPPEKLVDEAWKHTEGKVGDFAAKLAAEASGGPVIVTENRAVRIDWLDRGVRATAKALKEHSDGKITGHLLIEAMLPGLQKALRSAQFTFTALQTRKQWANDLSAKLPPLPWDSMFEVLCAEVTRYVQEGEKITEIDIAHDPEPEPNGFLLFPVIAKGHPTVLFGSPGTGKSYLAEWWAHLLLAGESQGDLELRVDHQASSVLYLDWEGDEMAFRQRARAIQRGGSPQVTGLHYRRCTRPLAADLDQIQAQASEIGPDLIIVDSLAPATGGDLNTSGPPNDFFGALRALGSTALVLAHVAKGAAGGANASIFGSVFFTALARSVWQVRSDTEDGADQVSVALFHSKVNYGRRERPFGLTIYHGEDGATTFRPGRIDDVTSAATARSLKDRIMGTLAQMGTATAPEITEALGDVSQGTVRTTLSRMLADELVARIGIGRGQKWSRVARETPEWQQ</sequence>
<feature type="domain" description="DNA primase/polymerase bifunctional N-terminal" evidence="1">
    <location>
        <begin position="8"/>
        <end position="184"/>
    </location>
</feature>
<organism evidence="2">
    <name type="scientific">viral metagenome</name>
    <dbReference type="NCBI Taxonomy" id="1070528"/>
    <lineage>
        <taxon>unclassified sequences</taxon>
        <taxon>metagenomes</taxon>
        <taxon>organismal metagenomes</taxon>
    </lineage>
</organism>
<dbReference type="Pfam" id="PF13481">
    <property type="entry name" value="AAA_25"/>
    <property type="match status" value="1"/>
</dbReference>
<dbReference type="CDD" id="cd04859">
    <property type="entry name" value="Prim_Pol"/>
    <property type="match status" value="1"/>
</dbReference>
<dbReference type="Pfam" id="PF09250">
    <property type="entry name" value="Prim-Pol"/>
    <property type="match status" value="1"/>
</dbReference>
<dbReference type="SUPFAM" id="SSF46785">
    <property type="entry name" value="Winged helix' DNA-binding domain"/>
    <property type="match status" value="1"/>
</dbReference>
<dbReference type="AlphaFoldDB" id="A0A6H1Z7L8"/>
<dbReference type="EMBL" id="MT143888">
    <property type="protein sequence ID" value="QJA43554.1"/>
    <property type="molecule type" value="Genomic_DNA"/>
</dbReference>
<dbReference type="Gene3D" id="3.40.50.300">
    <property type="entry name" value="P-loop containing nucleotide triphosphate hydrolases"/>
    <property type="match status" value="1"/>
</dbReference>
<reference evidence="2" key="1">
    <citation type="submission" date="2020-03" db="EMBL/GenBank/DDBJ databases">
        <title>The deep terrestrial virosphere.</title>
        <authorList>
            <person name="Holmfeldt K."/>
            <person name="Nilsson E."/>
            <person name="Simone D."/>
            <person name="Lopez-Fernandez M."/>
            <person name="Wu X."/>
            <person name="de Brujin I."/>
            <person name="Lundin D."/>
            <person name="Andersson A."/>
            <person name="Bertilsson S."/>
            <person name="Dopson M."/>
        </authorList>
    </citation>
    <scope>NUCLEOTIDE SEQUENCE</scope>
    <source>
        <strain evidence="3">MM171A00328</strain>
        <strain evidence="2">MM171B00216</strain>
    </source>
</reference>
<evidence type="ECO:0000313" key="2">
    <source>
        <dbReference type="EMBL" id="QJA43554.1"/>
    </source>
</evidence>
<proteinExistence type="predicted"/>
<dbReference type="SUPFAM" id="SSF52540">
    <property type="entry name" value="P-loop containing nucleoside triphosphate hydrolases"/>
    <property type="match status" value="1"/>
</dbReference>
<dbReference type="SUPFAM" id="SSF56747">
    <property type="entry name" value="Prim-pol domain"/>
    <property type="match status" value="1"/>
</dbReference>
<dbReference type="InterPro" id="IPR015330">
    <property type="entry name" value="DNA_primase/pol_bifunc_N"/>
</dbReference>
<dbReference type="EMBL" id="MT143698">
    <property type="protein sequence ID" value="QJB00645.1"/>
    <property type="molecule type" value="Genomic_DNA"/>
</dbReference>
<protein>
    <submittedName>
        <fullName evidence="2">Putative bifunctional DNA primase/polymerase</fullName>
    </submittedName>
</protein>
<dbReference type="InterPro" id="IPR036390">
    <property type="entry name" value="WH_DNA-bd_sf"/>
</dbReference>
<dbReference type="InterPro" id="IPR027417">
    <property type="entry name" value="P-loop_NTPase"/>
</dbReference>
<accession>A0A6H1Z7L8</accession>
<name>A0A6H1Z7L8_9ZZZZ</name>
<evidence type="ECO:0000259" key="1">
    <source>
        <dbReference type="SMART" id="SM00943"/>
    </source>
</evidence>
<gene>
    <name evidence="3" type="ORF">MM171A00328_0010</name>
    <name evidence="2" type="ORF">MM171B00216_0054</name>
</gene>
<evidence type="ECO:0000313" key="3">
    <source>
        <dbReference type="EMBL" id="QJB00645.1"/>
    </source>
</evidence>